<keyword evidence="3" id="KW-1185">Reference proteome</keyword>
<gene>
    <name evidence="2" type="ORF">NG821_11190</name>
</gene>
<dbReference type="EMBL" id="JAMXLY010000054">
    <property type="protein sequence ID" value="MCO6026394.1"/>
    <property type="molecule type" value="Genomic_DNA"/>
</dbReference>
<protein>
    <submittedName>
        <fullName evidence="2">Type I restriction enzyme HsdR N-terminal domain-containing protein</fullName>
    </submittedName>
</protein>
<evidence type="ECO:0000259" key="1">
    <source>
        <dbReference type="Pfam" id="PF13588"/>
    </source>
</evidence>
<dbReference type="Pfam" id="PF13588">
    <property type="entry name" value="HSDR_N_2"/>
    <property type="match status" value="1"/>
</dbReference>
<organism evidence="2 3">
    <name type="scientific">Segatella cerevisiae</name>
    <dbReference type="NCBI Taxonomy" id="2053716"/>
    <lineage>
        <taxon>Bacteria</taxon>
        <taxon>Pseudomonadati</taxon>
        <taxon>Bacteroidota</taxon>
        <taxon>Bacteroidia</taxon>
        <taxon>Bacteroidales</taxon>
        <taxon>Prevotellaceae</taxon>
        <taxon>Segatella</taxon>
    </lineage>
</organism>
<evidence type="ECO:0000313" key="3">
    <source>
        <dbReference type="Proteomes" id="UP001204015"/>
    </source>
</evidence>
<sequence>MTPLNLPDFQIKLSGTQEKPSIFDLLRRKFVALTPEEWVRQHFVHFLIEHRGYPASLMQNEVQLKCGNKVLRADSVLYRNDLNPRMIIEYKAPTIPVTQKVFDQISAYNLLLHVDYLIVSNGIKHYICKMDYARQTYLFLKDIPFYKDL</sequence>
<comment type="caution">
    <text evidence="2">The sequence shown here is derived from an EMBL/GenBank/DDBJ whole genome shotgun (WGS) entry which is preliminary data.</text>
</comment>
<evidence type="ECO:0000313" key="2">
    <source>
        <dbReference type="EMBL" id="MCO6026394.1"/>
    </source>
</evidence>
<feature type="domain" description="Type I restriction enzyme R protein N-terminal" evidence="1">
    <location>
        <begin position="35"/>
        <end position="144"/>
    </location>
</feature>
<accession>A0ABT1BZ92</accession>
<proteinExistence type="predicted"/>
<name>A0ABT1BZ92_9BACT</name>
<dbReference type="InterPro" id="IPR029464">
    <property type="entry name" value="HSDR_N"/>
</dbReference>
<reference evidence="2 3" key="1">
    <citation type="submission" date="2022-06" db="EMBL/GenBank/DDBJ databases">
        <title>A taxonomic note on the genus Prevotella: Description of four novel genera and emended description of the genera Hallella and Xylanibacter.</title>
        <authorList>
            <person name="Hitch T.C.A."/>
        </authorList>
    </citation>
    <scope>NUCLEOTIDE SEQUENCE [LARGE SCALE GENOMIC DNA]</scope>
    <source>
        <strain evidence="2 3">DSM 100619</strain>
    </source>
</reference>
<dbReference type="Proteomes" id="UP001204015">
    <property type="component" value="Unassembled WGS sequence"/>
</dbReference>
<dbReference type="RefSeq" id="WP_252761749.1">
    <property type="nucleotide sequence ID" value="NZ_JAMXLY010000054.1"/>
</dbReference>